<gene>
    <name evidence="7 8" type="primary">rpsT</name>
    <name evidence="8" type="ORF">CLPU_3c01460</name>
</gene>
<evidence type="ECO:0000313" key="8">
    <source>
        <dbReference type="EMBL" id="KNF09368.1"/>
    </source>
</evidence>
<dbReference type="STRING" id="1503.CLPU_3c01460"/>
<comment type="function">
    <text evidence="7">Binds directly to 16S ribosomal RNA.</text>
</comment>
<evidence type="ECO:0000256" key="1">
    <source>
        <dbReference type="ARBA" id="ARBA00007634"/>
    </source>
</evidence>
<reference evidence="9" key="1">
    <citation type="submission" date="2015-07" db="EMBL/GenBank/DDBJ databases">
        <title>Draft genome sequence of the purine-degrading Gottschalkia purinilyticum DSM 1384 (formerly Clostridium purinilyticum).</title>
        <authorList>
            <person name="Poehlein A."/>
            <person name="Schiel-Bengelsdorf B."/>
            <person name="Bengelsdorf F.R."/>
            <person name="Daniel R."/>
            <person name="Duerre P."/>
        </authorList>
    </citation>
    <scope>NUCLEOTIDE SEQUENCE [LARGE SCALE GENOMIC DNA]</scope>
    <source>
        <strain evidence="9">DSM 1384</strain>
    </source>
</reference>
<dbReference type="PANTHER" id="PTHR33398">
    <property type="entry name" value="30S RIBOSOMAL PROTEIN S20"/>
    <property type="match status" value="1"/>
</dbReference>
<keyword evidence="9" id="KW-1185">Reference proteome</keyword>
<dbReference type="Pfam" id="PF01649">
    <property type="entry name" value="Ribosomal_S20p"/>
    <property type="match status" value="1"/>
</dbReference>
<proteinExistence type="inferred from homology"/>
<evidence type="ECO:0000256" key="3">
    <source>
        <dbReference type="ARBA" id="ARBA00022884"/>
    </source>
</evidence>
<keyword evidence="2 7" id="KW-0699">rRNA-binding</keyword>
<dbReference type="EMBL" id="LGSS01000003">
    <property type="protein sequence ID" value="KNF09368.1"/>
    <property type="molecule type" value="Genomic_DNA"/>
</dbReference>
<dbReference type="SUPFAM" id="SSF46992">
    <property type="entry name" value="Ribosomal protein S20"/>
    <property type="match status" value="1"/>
</dbReference>
<dbReference type="InterPro" id="IPR002583">
    <property type="entry name" value="Ribosomal_bS20"/>
</dbReference>
<dbReference type="NCBIfam" id="TIGR00029">
    <property type="entry name" value="S20"/>
    <property type="match status" value="1"/>
</dbReference>
<dbReference type="RefSeq" id="WP_050354359.1">
    <property type="nucleotide sequence ID" value="NZ_LGSS01000003.1"/>
</dbReference>
<dbReference type="GO" id="GO:0015935">
    <property type="term" value="C:small ribosomal subunit"/>
    <property type="evidence" value="ECO:0007669"/>
    <property type="project" value="TreeGrafter"/>
</dbReference>
<dbReference type="PANTHER" id="PTHR33398:SF1">
    <property type="entry name" value="SMALL RIBOSOMAL SUBUNIT PROTEIN BS20C"/>
    <property type="match status" value="1"/>
</dbReference>
<dbReference type="PATRIC" id="fig|1503.3.peg.2011"/>
<dbReference type="GO" id="GO:0006412">
    <property type="term" value="P:translation"/>
    <property type="evidence" value="ECO:0007669"/>
    <property type="project" value="UniProtKB-UniRule"/>
</dbReference>
<evidence type="ECO:0000256" key="6">
    <source>
        <dbReference type="ARBA" id="ARBA00035136"/>
    </source>
</evidence>
<keyword evidence="5 7" id="KW-0687">Ribonucleoprotein</keyword>
<keyword evidence="4 7" id="KW-0689">Ribosomal protein</keyword>
<evidence type="ECO:0000313" key="9">
    <source>
        <dbReference type="Proteomes" id="UP000037267"/>
    </source>
</evidence>
<keyword evidence="3 7" id="KW-0694">RNA-binding</keyword>
<dbReference type="OrthoDB" id="9808392at2"/>
<organism evidence="8 9">
    <name type="scientific">Gottschalkia purinilytica</name>
    <name type="common">Clostridium purinilyticum</name>
    <dbReference type="NCBI Taxonomy" id="1503"/>
    <lineage>
        <taxon>Bacteria</taxon>
        <taxon>Bacillati</taxon>
        <taxon>Bacillota</taxon>
        <taxon>Tissierellia</taxon>
        <taxon>Tissierellales</taxon>
        <taxon>Gottschalkiaceae</taxon>
        <taxon>Gottschalkia</taxon>
    </lineage>
</organism>
<dbReference type="GO" id="GO:0070181">
    <property type="term" value="F:small ribosomal subunit rRNA binding"/>
    <property type="evidence" value="ECO:0007669"/>
    <property type="project" value="TreeGrafter"/>
</dbReference>
<evidence type="ECO:0000256" key="4">
    <source>
        <dbReference type="ARBA" id="ARBA00022980"/>
    </source>
</evidence>
<evidence type="ECO:0000256" key="7">
    <source>
        <dbReference type="HAMAP-Rule" id="MF_00500"/>
    </source>
</evidence>
<dbReference type="AlphaFoldDB" id="A0A0L0WD22"/>
<dbReference type="HAMAP" id="MF_00500">
    <property type="entry name" value="Ribosomal_bS20"/>
    <property type="match status" value="1"/>
</dbReference>
<evidence type="ECO:0000256" key="5">
    <source>
        <dbReference type="ARBA" id="ARBA00023274"/>
    </source>
</evidence>
<dbReference type="Proteomes" id="UP000037267">
    <property type="component" value="Unassembled WGS sequence"/>
</dbReference>
<comment type="caution">
    <text evidence="8">The sequence shown here is derived from an EMBL/GenBank/DDBJ whole genome shotgun (WGS) entry which is preliminary data.</text>
</comment>
<name>A0A0L0WD22_GOTPU</name>
<sequence length="87" mass="9746">MANIKSAKKRIDVIKVKTGINKSRKSEIKTYITKFDNALENGNLDEAKGLLKIVEKKLSRAAAKNTIHRNAVSRKISRLAKKLNEAI</sequence>
<dbReference type="Gene3D" id="1.20.58.110">
    <property type="entry name" value="Ribosomal protein S20"/>
    <property type="match status" value="1"/>
</dbReference>
<evidence type="ECO:0000256" key="2">
    <source>
        <dbReference type="ARBA" id="ARBA00022730"/>
    </source>
</evidence>
<dbReference type="GO" id="GO:0005829">
    <property type="term" value="C:cytosol"/>
    <property type="evidence" value="ECO:0007669"/>
    <property type="project" value="TreeGrafter"/>
</dbReference>
<comment type="similarity">
    <text evidence="1 7">Belongs to the bacterial ribosomal protein bS20 family.</text>
</comment>
<protein>
    <recommendedName>
        <fullName evidence="6 7">Small ribosomal subunit protein bS20</fullName>
    </recommendedName>
</protein>
<dbReference type="InterPro" id="IPR036510">
    <property type="entry name" value="Ribosomal_bS20_sf"/>
</dbReference>
<accession>A0A0L0WD22</accession>
<dbReference type="GO" id="GO:0003735">
    <property type="term" value="F:structural constituent of ribosome"/>
    <property type="evidence" value="ECO:0007669"/>
    <property type="project" value="InterPro"/>
</dbReference>